<dbReference type="InterPro" id="IPR001509">
    <property type="entry name" value="Epimerase_deHydtase"/>
</dbReference>
<reference evidence="2 3" key="1">
    <citation type="submission" date="2021-01" db="EMBL/GenBank/DDBJ databases">
        <title>Streptomyces acididurans sp. nov., isolated from a peat swamp forest soil.</title>
        <authorList>
            <person name="Chantavorakit T."/>
            <person name="Duangmal K."/>
        </authorList>
    </citation>
    <scope>NUCLEOTIDE SEQUENCE [LARGE SCALE GENOMIC DNA]</scope>
    <source>
        <strain evidence="2 3">KK5PA1</strain>
    </source>
</reference>
<proteinExistence type="predicted"/>
<dbReference type="InterPro" id="IPR036291">
    <property type="entry name" value="NAD(P)-bd_dom_sf"/>
</dbReference>
<evidence type="ECO:0000313" key="2">
    <source>
        <dbReference type="EMBL" id="MBM9503159.1"/>
    </source>
</evidence>
<accession>A0ABS2TIJ7</accession>
<evidence type="ECO:0000313" key="3">
    <source>
        <dbReference type="Proteomes" id="UP000749040"/>
    </source>
</evidence>
<dbReference type="InterPro" id="IPR051783">
    <property type="entry name" value="NAD(P)-dependent_oxidoreduct"/>
</dbReference>
<comment type="caution">
    <text evidence="2">The sequence shown here is derived from an EMBL/GenBank/DDBJ whole genome shotgun (WGS) entry which is preliminary data.</text>
</comment>
<gene>
    <name evidence="2" type="ORF">ITX44_01175</name>
</gene>
<keyword evidence="3" id="KW-1185">Reference proteome</keyword>
<dbReference type="EMBL" id="JADKYB010000001">
    <property type="protein sequence ID" value="MBM9503159.1"/>
    <property type="molecule type" value="Genomic_DNA"/>
</dbReference>
<dbReference type="RefSeq" id="WP_205355034.1">
    <property type="nucleotide sequence ID" value="NZ_JADKYB010000001.1"/>
</dbReference>
<evidence type="ECO:0000259" key="1">
    <source>
        <dbReference type="Pfam" id="PF01370"/>
    </source>
</evidence>
<dbReference type="CDD" id="cd05262">
    <property type="entry name" value="SDR_a7"/>
    <property type="match status" value="1"/>
</dbReference>
<protein>
    <submittedName>
        <fullName evidence="2">SDR family oxidoreductase</fullName>
    </submittedName>
</protein>
<dbReference type="Pfam" id="PF01370">
    <property type="entry name" value="Epimerase"/>
    <property type="match status" value="1"/>
</dbReference>
<dbReference type="Proteomes" id="UP000749040">
    <property type="component" value="Unassembled WGS sequence"/>
</dbReference>
<dbReference type="PANTHER" id="PTHR48079:SF6">
    <property type="entry name" value="NAD(P)-BINDING DOMAIN-CONTAINING PROTEIN-RELATED"/>
    <property type="match status" value="1"/>
</dbReference>
<dbReference type="Gene3D" id="3.40.50.720">
    <property type="entry name" value="NAD(P)-binding Rossmann-like Domain"/>
    <property type="match status" value="1"/>
</dbReference>
<feature type="domain" description="NAD-dependent epimerase/dehydratase" evidence="1">
    <location>
        <begin position="3"/>
        <end position="76"/>
    </location>
</feature>
<dbReference type="SUPFAM" id="SSF51735">
    <property type="entry name" value="NAD(P)-binding Rossmann-fold domains"/>
    <property type="match status" value="1"/>
</dbReference>
<sequence>MRVFVTGPSGHLGSALVPELLTAGHEVVGLARSDASAEAVARLGAEVVRGELDDLDGLRKTAAAADAVAHLAFKPLAGGGFAEAIASDLAAITAIGEALTGSGKPFVGTTATMLCALNGVSGRPATEEDAFPGGPRIDAENAVIALADRDVRSAIVRLAPLVHSTLDRRGFTRALIGIARDKGLSAYIGDGSNRWPAVHTRDAARLYRLALEKAPAGTRLHAAGDDGIAFRDIAEAIGRHLDVPVKSISAEEAPAHFTYLAPFVGVDNPVLTVLTRRALDWEPTHPTWTEDLDEGHYFAPRTA</sequence>
<dbReference type="PANTHER" id="PTHR48079">
    <property type="entry name" value="PROTEIN YEEZ"/>
    <property type="match status" value="1"/>
</dbReference>
<name>A0ABS2TIJ7_9ACTN</name>
<organism evidence="2 3">
    <name type="scientific">Actinacidiphila acididurans</name>
    <dbReference type="NCBI Taxonomy" id="2784346"/>
    <lineage>
        <taxon>Bacteria</taxon>
        <taxon>Bacillati</taxon>
        <taxon>Actinomycetota</taxon>
        <taxon>Actinomycetes</taxon>
        <taxon>Kitasatosporales</taxon>
        <taxon>Streptomycetaceae</taxon>
        <taxon>Actinacidiphila</taxon>
    </lineage>
</organism>